<organism evidence="2">
    <name type="scientific">Dendroctonus ponderosae</name>
    <name type="common">Mountain pine beetle</name>
    <dbReference type="NCBI Taxonomy" id="77166"/>
    <lineage>
        <taxon>Eukaryota</taxon>
        <taxon>Metazoa</taxon>
        <taxon>Ecdysozoa</taxon>
        <taxon>Arthropoda</taxon>
        <taxon>Hexapoda</taxon>
        <taxon>Insecta</taxon>
        <taxon>Pterygota</taxon>
        <taxon>Neoptera</taxon>
        <taxon>Endopterygota</taxon>
        <taxon>Coleoptera</taxon>
        <taxon>Polyphaga</taxon>
        <taxon>Cucujiformia</taxon>
        <taxon>Curculionidae</taxon>
        <taxon>Scolytinae</taxon>
        <taxon>Dendroctonus</taxon>
    </lineage>
</organism>
<dbReference type="AlphaFoldDB" id="N6UHB8"/>
<evidence type="ECO:0000259" key="1">
    <source>
        <dbReference type="Pfam" id="PF00095"/>
    </source>
</evidence>
<reference evidence="2 4" key="1">
    <citation type="journal article" date="2013" name="Genome Biol.">
        <title>Draft genome of the mountain pine beetle, Dendroctonus ponderosae Hopkins, a major forest pest.</title>
        <authorList>
            <person name="Keeling C.I."/>
            <person name="Yuen M.M."/>
            <person name="Liao N.Y."/>
            <person name="Docking T.R."/>
            <person name="Chan S.K."/>
            <person name="Taylor G.A."/>
            <person name="Palmquist D.L."/>
            <person name="Jackman S.D."/>
            <person name="Nguyen A."/>
            <person name="Li M."/>
            <person name="Henderson H."/>
            <person name="Janes J.K."/>
            <person name="Zhao Y."/>
            <person name="Pandoh P."/>
            <person name="Moore R."/>
            <person name="Sperling F.A."/>
            <person name="Huber D.P."/>
            <person name="Birol I."/>
            <person name="Jones S.J."/>
            <person name="Bohlmann J."/>
        </authorList>
    </citation>
    <scope>NUCLEOTIDE SEQUENCE</scope>
</reference>
<gene>
    <name evidence="3" type="ORF">D910_04669</name>
    <name evidence="2" type="ORF">YQE_05469</name>
</gene>
<dbReference type="EMBL" id="KB740925">
    <property type="protein sequence ID" value="ENN78032.1"/>
    <property type="molecule type" value="Genomic_DNA"/>
</dbReference>
<sequence>MIDACPPSNKMSSCSPKCKDDTQCHGKKCCPNICNTKSCVPDHLLESTKNDGYKNQHSKTATGSYCGNVKCNPFEKCELDKSTKRQKCMRT</sequence>
<accession>N6UHB8</accession>
<evidence type="ECO:0000313" key="3">
    <source>
        <dbReference type="EMBL" id="ERL87273.1"/>
    </source>
</evidence>
<dbReference type="GO" id="GO:0030414">
    <property type="term" value="F:peptidase inhibitor activity"/>
    <property type="evidence" value="ECO:0007669"/>
    <property type="project" value="InterPro"/>
</dbReference>
<dbReference type="EMBL" id="KB631924">
    <property type="protein sequence ID" value="ERL87273.1"/>
    <property type="molecule type" value="Genomic_DNA"/>
</dbReference>
<dbReference type="HOGENOM" id="CLU_136565_0_0_1"/>
<evidence type="ECO:0000313" key="2">
    <source>
        <dbReference type="EMBL" id="ENN78032.1"/>
    </source>
</evidence>
<feature type="non-terminal residue" evidence="2">
    <location>
        <position position="1"/>
    </location>
</feature>
<proteinExistence type="predicted"/>
<dbReference type="InterPro" id="IPR008197">
    <property type="entry name" value="WAP_dom"/>
</dbReference>
<dbReference type="Proteomes" id="UP000030742">
    <property type="component" value="Unassembled WGS sequence"/>
</dbReference>
<dbReference type="OMA" id="KVTNCTP"/>
<name>N6UHB8_DENPD</name>
<dbReference type="GO" id="GO:0005576">
    <property type="term" value="C:extracellular region"/>
    <property type="evidence" value="ECO:0007669"/>
    <property type="project" value="InterPro"/>
</dbReference>
<evidence type="ECO:0000313" key="4">
    <source>
        <dbReference type="Proteomes" id="UP000030742"/>
    </source>
</evidence>
<feature type="domain" description="WAP" evidence="1">
    <location>
        <begin position="4"/>
        <end position="41"/>
    </location>
</feature>
<protein>
    <recommendedName>
        <fullName evidence="1">WAP domain-containing protein</fullName>
    </recommendedName>
</protein>
<dbReference type="Pfam" id="PF00095">
    <property type="entry name" value="WAP"/>
    <property type="match status" value="1"/>
</dbReference>